<comment type="caution">
    <text evidence="1">The sequence shown here is derived from an EMBL/GenBank/DDBJ whole genome shotgun (WGS) entry which is preliminary data.</text>
</comment>
<dbReference type="EMBL" id="JALLPJ020000516">
    <property type="protein sequence ID" value="KAL3789662.1"/>
    <property type="molecule type" value="Genomic_DNA"/>
</dbReference>
<accession>A0ABD3PPJ2</accession>
<reference evidence="1 2" key="1">
    <citation type="submission" date="2024-10" db="EMBL/GenBank/DDBJ databases">
        <title>Updated reference genomes for cyclostephanoid diatoms.</title>
        <authorList>
            <person name="Roberts W.R."/>
            <person name="Alverson A.J."/>
        </authorList>
    </citation>
    <scope>NUCLEOTIDE SEQUENCE [LARGE SCALE GENOMIC DNA]</scope>
    <source>
        <strain evidence="1 2">AJA010-31</strain>
    </source>
</reference>
<keyword evidence="2" id="KW-1185">Reference proteome</keyword>
<protein>
    <submittedName>
        <fullName evidence="1">Uncharacterized protein</fullName>
    </submittedName>
</protein>
<evidence type="ECO:0000313" key="1">
    <source>
        <dbReference type="EMBL" id="KAL3789662.1"/>
    </source>
</evidence>
<dbReference type="AlphaFoldDB" id="A0ABD3PPJ2"/>
<proteinExistence type="predicted"/>
<dbReference type="Proteomes" id="UP001530400">
    <property type="component" value="Unassembled WGS sequence"/>
</dbReference>
<organism evidence="1 2">
    <name type="scientific">Cyclotella atomus</name>
    <dbReference type="NCBI Taxonomy" id="382360"/>
    <lineage>
        <taxon>Eukaryota</taxon>
        <taxon>Sar</taxon>
        <taxon>Stramenopiles</taxon>
        <taxon>Ochrophyta</taxon>
        <taxon>Bacillariophyta</taxon>
        <taxon>Coscinodiscophyceae</taxon>
        <taxon>Thalassiosirophycidae</taxon>
        <taxon>Stephanodiscales</taxon>
        <taxon>Stephanodiscaceae</taxon>
        <taxon>Cyclotella</taxon>
    </lineage>
</organism>
<gene>
    <name evidence="1" type="ORF">ACHAWO_006514</name>
</gene>
<sequence>MKPADKKQKRHDDRSARYKAVGVIDLPDAVLTRAATFLAFFDRVRFAMALPARPHDVSKAIVGAELEQYIDFEKSRETDLALTLTDSDLCQILTCVDAVNNLNFCAWLIASG</sequence>
<evidence type="ECO:0000313" key="2">
    <source>
        <dbReference type="Proteomes" id="UP001530400"/>
    </source>
</evidence>
<name>A0ABD3PPJ2_9STRA</name>